<dbReference type="Gene3D" id="2.60.120.10">
    <property type="entry name" value="Jelly Rolls"/>
    <property type="match status" value="1"/>
</dbReference>
<dbReference type="PANTHER" id="PTHR33271:SF22">
    <property type="entry name" value="OS04G0445200 PROTEIN"/>
    <property type="match status" value="1"/>
</dbReference>
<feature type="domain" description="(S)-ureidoglycine aminohydrolase cupin" evidence="1">
    <location>
        <begin position="22"/>
        <end position="72"/>
    </location>
</feature>
<dbReference type="InterPro" id="IPR014710">
    <property type="entry name" value="RmlC-like_jellyroll"/>
</dbReference>
<sequence>MNNVIEKLGLKIIRNAPEEMLTELGVRQWTIWSCPPRSFHWIYGSKETCYILEGKVKITVKDESVEIVAVDARVLVGELPVHVCVEKVEARGVGPSVSLEARR</sequence>
<dbReference type="PANTHER" id="PTHR33271">
    <property type="entry name" value="OS04G0445200 PROTEIN"/>
    <property type="match status" value="1"/>
</dbReference>
<keyword evidence="3" id="KW-1185">Reference proteome</keyword>
<evidence type="ECO:0000259" key="1">
    <source>
        <dbReference type="Pfam" id="PF05899"/>
    </source>
</evidence>
<evidence type="ECO:0000313" key="2">
    <source>
        <dbReference type="EMBL" id="WVZ15620.1"/>
    </source>
</evidence>
<reference evidence="2 3" key="1">
    <citation type="journal article" date="2023" name="Life. Sci Alliance">
        <title>Evolutionary insights into 3D genome organization and epigenetic landscape of Vigna mungo.</title>
        <authorList>
            <person name="Junaid A."/>
            <person name="Singh B."/>
            <person name="Bhatia S."/>
        </authorList>
    </citation>
    <scope>NUCLEOTIDE SEQUENCE [LARGE SCALE GENOMIC DNA]</scope>
    <source>
        <strain evidence="2">Urdbean</strain>
    </source>
</reference>
<protein>
    <recommendedName>
        <fullName evidence="1">(S)-ureidoglycine aminohydrolase cupin domain-containing protein</fullName>
    </recommendedName>
</protein>
<dbReference type="Proteomes" id="UP001374535">
    <property type="component" value="Chromosome 4"/>
</dbReference>
<dbReference type="InterPro" id="IPR011051">
    <property type="entry name" value="RmlC_Cupin_sf"/>
</dbReference>
<dbReference type="EMBL" id="CP144697">
    <property type="protein sequence ID" value="WVZ15620.1"/>
    <property type="molecule type" value="Genomic_DNA"/>
</dbReference>
<gene>
    <name evidence="2" type="ORF">V8G54_013186</name>
</gene>
<dbReference type="Pfam" id="PF05899">
    <property type="entry name" value="Cupin_3"/>
    <property type="match status" value="1"/>
</dbReference>
<dbReference type="SUPFAM" id="SSF51182">
    <property type="entry name" value="RmlC-like cupins"/>
    <property type="match status" value="1"/>
</dbReference>
<evidence type="ECO:0000313" key="3">
    <source>
        <dbReference type="Proteomes" id="UP001374535"/>
    </source>
</evidence>
<proteinExistence type="predicted"/>
<organism evidence="2 3">
    <name type="scientific">Vigna mungo</name>
    <name type="common">Black gram</name>
    <name type="synonym">Phaseolus mungo</name>
    <dbReference type="NCBI Taxonomy" id="3915"/>
    <lineage>
        <taxon>Eukaryota</taxon>
        <taxon>Viridiplantae</taxon>
        <taxon>Streptophyta</taxon>
        <taxon>Embryophyta</taxon>
        <taxon>Tracheophyta</taxon>
        <taxon>Spermatophyta</taxon>
        <taxon>Magnoliopsida</taxon>
        <taxon>eudicotyledons</taxon>
        <taxon>Gunneridae</taxon>
        <taxon>Pentapetalae</taxon>
        <taxon>rosids</taxon>
        <taxon>fabids</taxon>
        <taxon>Fabales</taxon>
        <taxon>Fabaceae</taxon>
        <taxon>Papilionoideae</taxon>
        <taxon>50 kb inversion clade</taxon>
        <taxon>NPAAA clade</taxon>
        <taxon>indigoferoid/millettioid clade</taxon>
        <taxon>Phaseoleae</taxon>
        <taxon>Vigna</taxon>
    </lineage>
</organism>
<dbReference type="InterPro" id="IPR008579">
    <property type="entry name" value="UGlyAH_Cupin_dom"/>
</dbReference>
<dbReference type="AlphaFoldDB" id="A0AAQ3NTM4"/>
<name>A0AAQ3NTM4_VIGMU</name>
<accession>A0AAQ3NTM4</accession>